<name>A0A2Z3GEI7_9BACT</name>
<accession>A0A2Z3GEI7</accession>
<dbReference type="RefSeq" id="WP_109654858.1">
    <property type="nucleotide sequence ID" value="NZ_CP029145.1"/>
</dbReference>
<organism evidence="2 3">
    <name type="scientific">Hymenobacter nivis</name>
    <dbReference type="NCBI Taxonomy" id="1850093"/>
    <lineage>
        <taxon>Bacteria</taxon>
        <taxon>Pseudomonadati</taxon>
        <taxon>Bacteroidota</taxon>
        <taxon>Cytophagia</taxon>
        <taxon>Cytophagales</taxon>
        <taxon>Hymenobacteraceae</taxon>
        <taxon>Hymenobacter</taxon>
    </lineage>
</organism>
<keyword evidence="1" id="KW-0472">Membrane</keyword>
<reference evidence="3" key="1">
    <citation type="submission" date="2018-04" db="EMBL/GenBank/DDBJ databases">
        <title>Complete genome of Antarctic heterotrophic bacterium Hymenobacter nivis.</title>
        <authorList>
            <person name="Terashima M."/>
        </authorList>
    </citation>
    <scope>NUCLEOTIDE SEQUENCE [LARGE SCALE GENOMIC DNA]</scope>
    <source>
        <strain evidence="3">NBRC 111535</strain>
    </source>
</reference>
<keyword evidence="1" id="KW-0812">Transmembrane</keyword>
<dbReference type="EMBL" id="CP029145">
    <property type="protein sequence ID" value="AWM31923.1"/>
    <property type="molecule type" value="Genomic_DNA"/>
</dbReference>
<keyword evidence="3" id="KW-1185">Reference proteome</keyword>
<evidence type="ECO:0000313" key="3">
    <source>
        <dbReference type="Proteomes" id="UP000245999"/>
    </source>
</evidence>
<dbReference type="OrthoDB" id="9850131at2"/>
<protein>
    <submittedName>
        <fullName evidence="2">Uncharacterized protein</fullName>
    </submittedName>
</protein>
<dbReference type="AlphaFoldDB" id="A0A2Z3GEI7"/>
<feature type="transmembrane region" description="Helical" evidence="1">
    <location>
        <begin position="17"/>
        <end position="42"/>
    </location>
</feature>
<keyword evidence="1" id="KW-1133">Transmembrane helix</keyword>
<gene>
    <name evidence="2" type="ORF">DDQ68_03430</name>
</gene>
<evidence type="ECO:0000256" key="1">
    <source>
        <dbReference type="SAM" id="Phobius"/>
    </source>
</evidence>
<sequence>MLGELLGFLGNVLADMIFYPLLGALLSALAWVFHILFYPLLLGIGWGRAWWKSANGFAELWHNHGPVELHRLGRQHTLLAAEYSTAGLLIALALLGISAVLYGVGKLTGL</sequence>
<dbReference type="KEGG" id="hnv:DDQ68_03430"/>
<dbReference type="Proteomes" id="UP000245999">
    <property type="component" value="Chromosome"/>
</dbReference>
<feature type="transmembrane region" description="Helical" evidence="1">
    <location>
        <begin position="80"/>
        <end position="104"/>
    </location>
</feature>
<proteinExistence type="predicted"/>
<evidence type="ECO:0000313" key="2">
    <source>
        <dbReference type="EMBL" id="AWM31923.1"/>
    </source>
</evidence>